<evidence type="ECO:0000313" key="2">
    <source>
        <dbReference type="EMBL" id="PIK58148.1"/>
    </source>
</evidence>
<dbReference type="PANTHER" id="PTHR10174:SF130">
    <property type="entry name" value="ALPHA-TOCOPHEROL TRANSFER PROTEIN-LIKE"/>
    <property type="match status" value="1"/>
</dbReference>
<proteinExistence type="predicted"/>
<evidence type="ECO:0000313" key="3">
    <source>
        <dbReference type="Proteomes" id="UP000230750"/>
    </source>
</evidence>
<protein>
    <submittedName>
        <fullName evidence="2">Putative alpha-tocopherol transfer protein-like</fullName>
    </submittedName>
</protein>
<dbReference type="OrthoDB" id="440711at2759"/>
<dbReference type="STRING" id="307972.A0A2G8LD05"/>
<dbReference type="EMBL" id="MRZV01000121">
    <property type="protein sequence ID" value="PIK58148.1"/>
    <property type="molecule type" value="Genomic_DNA"/>
</dbReference>
<keyword evidence="3" id="KW-1185">Reference proteome</keyword>
<sequence>MGYCNTREQLLPTHAPPPPSLSRCSNCIPVRISGIHFVNEPVLFDGAFTIMKPFMNDKMRQRVKMHGSNYSALHKYVSPKILRGSGAAPWATMTIRRGKKNF</sequence>
<dbReference type="InterPro" id="IPR001251">
    <property type="entry name" value="CRAL-TRIO_dom"/>
</dbReference>
<dbReference type="Proteomes" id="UP000230750">
    <property type="component" value="Unassembled WGS sequence"/>
</dbReference>
<dbReference type="InterPro" id="IPR036865">
    <property type="entry name" value="CRAL-TRIO_dom_sf"/>
</dbReference>
<dbReference type="CDD" id="cd00170">
    <property type="entry name" value="SEC14"/>
    <property type="match status" value="1"/>
</dbReference>
<name>A0A2G8LD05_STIJA</name>
<dbReference type="Pfam" id="PF00650">
    <property type="entry name" value="CRAL_TRIO"/>
    <property type="match status" value="1"/>
</dbReference>
<gene>
    <name evidence="2" type="ORF">BSL78_04948</name>
</gene>
<comment type="caution">
    <text evidence="2">The sequence shown here is derived from an EMBL/GenBank/DDBJ whole genome shotgun (WGS) entry which is preliminary data.</text>
</comment>
<feature type="domain" description="CRAL-TRIO" evidence="1">
    <location>
        <begin position="29"/>
        <end position="89"/>
    </location>
</feature>
<reference evidence="2 3" key="1">
    <citation type="journal article" date="2017" name="PLoS Biol.">
        <title>The sea cucumber genome provides insights into morphological evolution and visceral regeneration.</title>
        <authorList>
            <person name="Zhang X."/>
            <person name="Sun L."/>
            <person name="Yuan J."/>
            <person name="Sun Y."/>
            <person name="Gao Y."/>
            <person name="Zhang L."/>
            <person name="Li S."/>
            <person name="Dai H."/>
            <person name="Hamel J.F."/>
            <person name="Liu C."/>
            <person name="Yu Y."/>
            <person name="Liu S."/>
            <person name="Lin W."/>
            <person name="Guo K."/>
            <person name="Jin S."/>
            <person name="Xu P."/>
            <person name="Storey K.B."/>
            <person name="Huan P."/>
            <person name="Zhang T."/>
            <person name="Zhou Y."/>
            <person name="Zhang J."/>
            <person name="Lin C."/>
            <person name="Li X."/>
            <person name="Xing L."/>
            <person name="Huo D."/>
            <person name="Sun M."/>
            <person name="Wang L."/>
            <person name="Mercier A."/>
            <person name="Li F."/>
            <person name="Yang H."/>
            <person name="Xiang J."/>
        </authorList>
    </citation>
    <scope>NUCLEOTIDE SEQUENCE [LARGE SCALE GENOMIC DNA]</scope>
    <source>
        <strain evidence="2">Shaxun</strain>
        <tissue evidence="2">Muscle</tissue>
    </source>
</reference>
<dbReference type="Gene3D" id="3.40.525.10">
    <property type="entry name" value="CRAL-TRIO lipid binding domain"/>
    <property type="match status" value="1"/>
</dbReference>
<organism evidence="2 3">
    <name type="scientific">Stichopus japonicus</name>
    <name type="common">Sea cucumber</name>
    <dbReference type="NCBI Taxonomy" id="307972"/>
    <lineage>
        <taxon>Eukaryota</taxon>
        <taxon>Metazoa</taxon>
        <taxon>Echinodermata</taxon>
        <taxon>Eleutherozoa</taxon>
        <taxon>Echinozoa</taxon>
        <taxon>Holothuroidea</taxon>
        <taxon>Aspidochirotacea</taxon>
        <taxon>Aspidochirotida</taxon>
        <taxon>Stichopodidae</taxon>
        <taxon>Apostichopus</taxon>
    </lineage>
</organism>
<dbReference type="GO" id="GO:0016020">
    <property type="term" value="C:membrane"/>
    <property type="evidence" value="ECO:0007669"/>
    <property type="project" value="TreeGrafter"/>
</dbReference>
<dbReference type="PROSITE" id="PS50191">
    <property type="entry name" value="CRAL_TRIO"/>
    <property type="match status" value="1"/>
</dbReference>
<dbReference type="PANTHER" id="PTHR10174">
    <property type="entry name" value="ALPHA-TOCOPHEROL TRANSFER PROTEIN-RELATED"/>
    <property type="match status" value="1"/>
</dbReference>
<dbReference type="SUPFAM" id="SSF52087">
    <property type="entry name" value="CRAL/TRIO domain"/>
    <property type="match status" value="1"/>
</dbReference>
<evidence type="ECO:0000259" key="1">
    <source>
        <dbReference type="PROSITE" id="PS50191"/>
    </source>
</evidence>
<dbReference type="PRINTS" id="PR00180">
    <property type="entry name" value="CRETINALDHBP"/>
</dbReference>
<dbReference type="AlphaFoldDB" id="A0A2G8LD05"/>
<accession>A0A2G8LD05</accession>
<dbReference type="GO" id="GO:1902936">
    <property type="term" value="F:phosphatidylinositol bisphosphate binding"/>
    <property type="evidence" value="ECO:0007669"/>
    <property type="project" value="TreeGrafter"/>
</dbReference>